<dbReference type="AlphaFoldDB" id="A0A4C1T061"/>
<dbReference type="EMBL" id="BGZK01004106">
    <property type="protein sequence ID" value="GBP06920.1"/>
    <property type="molecule type" value="Genomic_DNA"/>
</dbReference>
<dbReference type="Proteomes" id="UP000299102">
    <property type="component" value="Unassembled WGS sequence"/>
</dbReference>
<organism evidence="1 2">
    <name type="scientific">Eumeta variegata</name>
    <name type="common">Bagworm moth</name>
    <name type="synonym">Eumeta japonica</name>
    <dbReference type="NCBI Taxonomy" id="151549"/>
    <lineage>
        <taxon>Eukaryota</taxon>
        <taxon>Metazoa</taxon>
        <taxon>Ecdysozoa</taxon>
        <taxon>Arthropoda</taxon>
        <taxon>Hexapoda</taxon>
        <taxon>Insecta</taxon>
        <taxon>Pterygota</taxon>
        <taxon>Neoptera</taxon>
        <taxon>Endopterygota</taxon>
        <taxon>Lepidoptera</taxon>
        <taxon>Glossata</taxon>
        <taxon>Ditrysia</taxon>
        <taxon>Tineoidea</taxon>
        <taxon>Psychidae</taxon>
        <taxon>Oiketicinae</taxon>
        <taxon>Eumeta</taxon>
    </lineage>
</organism>
<comment type="caution">
    <text evidence="1">The sequence shown here is derived from an EMBL/GenBank/DDBJ whole genome shotgun (WGS) entry which is preliminary data.</text>
</comment>
<keyword evidence="2" id="KW-1185">Reference proteome</keyword>
<name>A0A4C1T061_EUMVA</name>
<sequence length="74" mass="8160">MPVAYGRTWVLFYPTANFRAYPREGVGTSAVSQPAADARVAGRGQLNAARRRLTVSADRGARRSIFVSFIKCNR</sequence>
<protein>
    <submittedName>
        <fullName evidence="1">Uncharacterized protein</fullName>
    </submittedName>
</protein>
<evidence type="ECO:0000313" key="1">
    <source>
        <dbReference type="EMBL" id="GBP06920.1"/>
    </source>
</evidence>
<reference evidence="1 2" key="1">
    <citation type="journal article" date="2019" name="Commun. Biol.">
        <title>The bagworm genome reveals a unique fibroin gene that provides high tensile strength.</title>
        <authorList>
            <person name="Kono N."/>
            <person name="Nakamura H."/>
            <person name="Ohtoshi R."/>
            <person name="Tomita M."/>
            <person name="Numata K."/>
            <person name="Arakawa K."/>
        </authorList>
    </citation>
    <scope>NUCLEOTIDE SEQUENCE [LARGE SCALE GENOMIC DNA]</scope>
</reference>
<proteinExistence type="predicted"/>
<evidence type="ECO:0000313" key="2">
    <source>
        <dbReference type="Proteomes" id="UP000299102"/>
    </source>
</evidence>
<accession>A0A4C1T061</accession>
<gene>
    <name evidence="1" type="ORF">EVAR_91723_1</name>
</gene>